<name>M4SAD2_9ALTE</name>
<evidence type="ECO:0000313" key="1">
    <source>
        <dbReference type="EMBL" id="AGH47632.1"/>
    </source>
</evidence>
<dbReference type="Proteomes" id="UP000011864">
    <property type="component" value="Chromosome"/>
</dbReference>
<dbReference type="AlphaFoldDB" id="M4SAD2"/>
<keyword evidence="2" id="KW-1185">Reference proteome</keyword>
<dbReference type="KEGG" id="gps:C427_5538"/>
<proteinExistence type="predicted"/>
<reference evidence="1 2" key="1">
    <citation type="journal article" date="2013" name="Genome Announc.">
        <title>Complete Genome Sequence of Glaciecola psychrophila Strain 170T.</title>
        <authorList>
            <person name="Yin J."/>
            <person name="Chen J."/>
            <person name="Liu G."/>
            <person name="Yu Y."/>
            <person name="Song L."/>
            <person name="Wang X."/>
            <person name="Qu X."/>
        </authorList>
    </citation>
    <scope>NUCLEOTIDE SEQUENCE [LARGE SCALE GENOMIC DNA]</scope>
    <source>
        <strain evidence="1 2">170</strain>
    </source>
</reference>
<dbReference type="HOGENOM" id="CLU_3203116_0_0_6"/>
<dbReference type="PATRIC" id="fig|1129794.4.peg.5514"/>
<evidence type="ECO:0000313" key="2">
    <source>
        <dbReference type="Proteomes" id="UP000011864"/>
    </source>
</evidence>
<accession>M4SAD2</accession>
<organism evidence="1 2">
    <name type="scientific">Paraglaciecola psychrophila 170</name>
    <dbReference type="NCBI Taxonomy" id="1129794"/>
    <lineage>
        <taxon>Bacteria</taxon>
        <taxon>Pseudomonadati</taxon>
        <taxon>Pseudomonadota</taxon>
        <taxon>Gammaproteobacteria</taxon>
        <taxon>Alteromonadales</taxon>
        <taxon>Alteromonadaceae</taxon>
        <taxon>Paraglaciecola</taxon>
    </lineage>
</organism>
<dbReference type="STRING" id="1129794.C427_5538"/>
<sequence>MFSGTTPALLGVTGPFISVSFWSFANSWSELINNPTVNRIEAHLI</sequence>
<protein>
    <submittedName>
        <fullName evidence="1">Uncharacterized protein</fullName>
    </submittedName>
</protein>
<dbReference type="EMBL" id="CP003837">
    <property type="protein sequence ID" value="AGH47632.1"/>
    <property type="molecule type" value="Genomic_DNA"/>
</dbReference>
<gene>
    <name evidence="1" type="ORF">C427_5538</name>
</gene>